<gene>
    <name evidence="3" type="ORF">H9804_07890</name>
</gene>
<comment type="caution">
    <text evidence="3">The sequence shown here is derived from an EMBL/GenBank/DDBJ whole genome shotgun (WGS) entry which is preliminary data.</text>
</comment>
<evidence type="ECO:0000313" key="3">
    <source>
        <dbReference type="EMBL" id="HIZ89852.1"/>
    </source>
</evidence>
<dbReference type="InterPro" id="IPR038414">
    <property type="entry name" value="CcoP_N_sf"/>
</dbReference>
<dbReference type="AlphaFoldDB" id="A0A9D2GUZ5"/>
<accession>A0A9D2GUZ5</accession>
<protein>
    <recommendedName>
        <fullName evidence="2">Cbb3-type cytochrome c oxidase subunit CcoP N-terminal domain-containing protein</fullName>
    </recommendedName>
</protein>
<evidence type="ECO:0000313" key="4">
    <source>
        <dbReference type="Proteomes" id="UP000824176"/>
    </source>
</evidence>
<proteinExistence type="predicted"/>
<dbReference type="EMBL" id="DXAQ01000122">
    <property type="protein sequence ID" value="HIZ89852.1"/>
    <property type="molecule type" value="Genomic_DNA"/>
</dbReference>
<evidence type="ECO:0000259" key="2">
    <source>
        <dbReference type="Pfam" id="PF14715"/>
    </source>
</evidence>
<dbReference type="Proteomes" id="UP000824176">
    <property type="component" value="Unassembled WGS sequence"/>
</dbReference>
<feature type="domain" description="Cbb3-type cytochrome c oxidase subunit CcoP N-terminal" evidence="2">
    <location>
        <begin position="17"/>
        <end position="45"/>
    </location>
</feature>
<dbReference type="Gene3D" id="6.10.280.130">
    <property type="match status" value="1"/>
</dbReference>
<evidence type="ECO:0000256" key="1">
    <source>
        <dbReference type="SAM" id="Phobius"/>
    </source>
</evidence>
<sequence length="70" mass="8104">MSNFDEQDDIPGLNRKDTENNLPLGWVIFFAALIVWGIYYLYAYTPMFTNWTQSGAYESEHPISGKIQPK</sequence>
<reference evidence="3" key="1">
    <citation type="journal article" date="2021" name="PeerJ">
        <title>Extensive microbial diversity within the chicken gut microbiome revealed by metagenomics and culture.</title>
        <authorList>
            <person name="Gilroy R."/>
            <person name="Ravi A."/>
            <person name="Getino M."/>
            <person name="Pursley I."/>
            <person name="Horton D.L."/>
            <person name="Alikhan N.F."/>
            <person name="Baker D."/>
            <person name="Gharbi K."/>
            <person name="Hall N."/>
            <person name="Watson M."/>
            <person name="Adriaenssens E.M."/>
            <person name="Foster-Nyarko E."/>
            <person name="Jarju S."/>
            <person name="Secka A."/>
            <person name="Antonio M."/>
            <person name="Oren A."/>
            <person name="Chaudhuri R.R."/>
            <person name="La Ragione R."/>
            <person name="Hildebrand F."/>
            <person name="Pallen M.J."/>
        </authorList>
    </citation>
    <scope>NUCLEOTIDE SEQUENCE</scope>
    <source>
        <strain evidence="3">ChiW4-1371</strain>
    </source>
</reference>
<feature type="transmembrane region" description="Helical" evidence="1">
    <location>
        <begin position="24"/>
        <end position="42"/>
    </location>
</feature>
<keyword evidence="1" id="KW-1133">Transmembrane helix</keyword>
<reference evidence="3" key="2">
    <citation type="submission" date="2021-04" db="EMBL/GenBank/DDBJ databases">
        <authorList>
            <person name="Gilroy R."/>
        </authorList>
    </citation>
    <scope>NUCLEOTIDE SEQUENCE</scope>
    <source>
        <strain evidence="3">ChiW4-1371</strain>
    </source>
</reference>
<dbReference type="InterPro" id="IPR032858">
    <property type="entry name" value="CcoP_N"/>
</dbReference>
<keyword evidence="1" id="KW-0812">Transmembrane</keyword>
<organism evidence="3 4">
    <name type="scientific">Candidatus Mucispirillum faecigallinarum</name>
    <dbReference type="NCBI Taxonomy" id="2838699"/>
    <lineage>
        <taxon>Bacteria</taxon>
        <taxon>Pseudomonadati</taxon>
        <taxon>Deferribacterota</taxon>
        <taxon>Deferribacteres</taxon>
        <taxon>Deferribacterales</taxon>
        <taxon>Mucispirillaceae</taxon>
        <taxon>Mucispirillum</taxon>
    </lineage>
</organism>
<keyword evidence="1" id="KW-0472">Membrane</keyword>
<dbReference type="Pfam" id="PF14715">
    <property type="entry name" value="FixP_N"/>
    <property type="match status" value="1"/>
</dbReference>
<name>A0A9D2GUZ5_9BACT</name>